<proteinExistence type="predicted"/>
<dbReference type="InterPro" id="IPR011042">
    <property type="entry name" value="6-blade_b-propeller_TolB-like"/>
</dbReference>
<dbReference type="Pfam" id="PF00643">
    <property type="entry name" value="zf-B_box"/>
    <property type="match status" value="1"/>
</dbReference>
<evidence type="ECO:0000313" key="3">
    <source>
        <dbReference type="EnsemblMetazoa" id="G9360.2:cds"/>
    </source>
</evidence>
<feature type="domain" description="B box-type" evidence="2">
    <location>
        <begin position="20"/>
        <end position="67"/>
    </location>
</feature>
<dbReference type="SMART" id="SM00336">
    <property type="entry name" value="BBOX"/>
    <property type="match status" value="2"/>
</dbReference>
<sequence length="584" mass="66960">MASSKPEVSCTAHDLPDTAQHYLVCDTEDCKKNCKFYCNPCHRPLCEQCKDDHQKSSETKGHEVVPYRLRKRKLPVEKCKEHPSKDIDMICENCQVPLCSKCAIQEHRGHTFEDLETIYSKNFGLCLNEIRNIHQFFLPTVQEIKKDIREDAKKLITFMDKIRELIKIESESMKGLVDEVMSEKFEQVNKLEETLKEGIQSQYDTYKEYNAYLKNFDTKIYGYMSFDKVQSNPILFSLSEYLKIKSIPETTKPIYPEFTAGQYSKDDFAKLFGQISIPDTKPEKRRIKPLEKLPTQLEPTKKQRGRKRGKSFTKRTLSLSSSVDIAKEYTVPSVKSAYHLSLDTSGGIWVSDNYGNLVHADLKGNQLQKIQTSAGDEGYHTVTKDGDLIYTDRENNIINLITSDKTVTEFIKTEKWTPLSIHSSHINRDILVGLNKDREGQVARYNKTGKEIQNTQKDSKGQGIYISYPHFITENINGDICLSDYDKNAVVLINKMGQHKFSYTGQGSKFRPFGICTDIVGHILVCDNESNTVHLLDQDGQFLLLLLTEEHGIYRPVSVCVDADNNLHVGQYNTNKVKVYEFLE</sequence>
<dbReference type="GO" id="GO:0005654">
    <property type="term" value="C:nucleoplasm"/>
    <property type="evidence" value="ECO:0007669"/>
    <property type="project" value="TreeGrafter"/>
</dbReference>
<evidence type="ECO:0000313" key="4">
    <source>
        <dbReference type="Proteomes" id="UP000005408"/>
    </source>
</evidence>
<feature type="domain" description="B box-type" evidence="2">
    <location>
        <begin position="74"/>
        <end position="115"/>
    </location>
</feature>
<keyword evidence="1" id="KW-0863">Zinc-finger</keyword>
<dbReference type="PANTHER" id="PTHR25462:SF296">
    <property type="entry name" value="MEIOTIC P26, ISOFORM F"/>
    <property type="match status" value="1"/>
</dbReference>
<keyword evidence="1" id="KW-0479">Metal-binding</keyword>
<dbReference type="GO" id="GO:0061630">
    <property type="term" value="F:ubiquitin protein ligase activity"/>
    <property type="evidence" value="ECO:0007669"/>
    <property type="project" value="TreeGrafter"/>
</dbReference>
<dbReference type="SUPFAM" id="SSF63829">
    <property type="entry name" value="Calcium-dependent phosphotriesterase"/>
    <property type="match status" value="1"/>
</dbReference>
<dbReference type="Gene3D" id="2.120.10.30">
    <property type="entry name" value="TolB, C-terminal domain"/>
    <property type="match status" value="1"/>
</dbReference>
<dbReference type="Proteomes" id="UP000005408">
    <property type="component" value="Unassembled WGS sequence"/>
</dbReference>
<keyword evidence="1" id="KW-0862">Zinc</keyword>
<dbReference type="SUPFAM" id="SSF57845">
    <property type="entry name" value="B-box zinc-binding domain"/>
    <property type="match status" value="1"/>
</dbReference>
<dbReference type="CDD" id="cd19756">
    <property type="entry name" value="Bbox2"/>
    <property type="match status" value="1"/>
</dbReference>
<dbReference type="Gene3D" id="3.30.160.60">
    <property type="entry name" value="Classic Zinc Finger"/>
    <property type="match status" value="1"/>
</dbReference>
<reference evidence="3" key="1">
    <citation type="submission" date="2022-08" db="UniProtKB">
        <authorList>
            <consortium name="EnsemblMetazoa"/>
        </authorList>
    </citation>
    <scope>IDENTIFICATION</scope>
    <source>
        <strain evidence="3">05x7-T-G4-1.051#20</strain>
    </source>
</reference>
<dbReference type="GO" id="GO:0008270">
    <property type="term" value="F:zinc ion binding"/>
    <property type="evidence" value="ECO:0007669"/>
    <property type="project" value="UniProtKB-KW"/>
</dbReference>
<organism evidence="3 4">
    <name type="scientific">Magallana gigas</name>
    <name type="common">Pacific oyster</name>
    <name type="synonym">Crassostrea gigas</name>
    <dbReference type="NCBI Taxonomy" id="29159"/>
    <lineage>
        <taxon>Eukaryota</taxon>
        <taxon>Metazoa</taxon>
        <taxon>Spiralia</taxon>
        <taxon>Lophotrochozoa</taxon>
        <taxon>Mollusca</taxon>
        <taxon>Bivalvia</taxon>
        <taxon>Autobranchia</taxon>
        <taxon>Pteriomorphia</taxon>
        <taxon>Ostreida</taxon>
        <taxon>Ostreoidea</taxon>
        <taxon>Ostreidae</taxon>
        <taxon>Magallana</taxon>
    </lineage>
</organism>
<evidence type="ECO:0000259" key="2">
    <source>
        <dbReference type="PROSITE" id="PS50119"/>
    </source>
</evidence>
<dbReference type="InterPro" id="IPR000315">
    <property type="entry name" value="Znf_B-box"/>
</dbReference>
<dbReference type="PROSITE" id="PS50119">
    <property type="entry name" value="ZF_BBOX"/>
    <property type="match status" value="2"/>
</dbReference>
<keyword evidence="4" id="KW-1185">Reference proteome</keyword>
<dbReference type="InterPro" id="IPR047153">
    <property type="entry name" value="TRIM45/56/19-like"/>
</dbReference>
<protein>
    <recommendedName>
        <fullName evidence="2">B box-type domain-containing protein</fullName>
    </recommendedName>
</protein>
<accession>A0A8W8P1S5</accession>
<name>A0A8W8P1S5_MAGGI</name>
<dbReference type="PANTHER" id="PTHR25462">
    <property type="entry name" value="BONUS, ISOFORM C-RELATED"/>
    <property type="match status" value="1"/>
</dbReference>
<dbReference type="EnsemblMetazoa" id="G9360.2">
    <property type="protein sequence ID" value="G9360.2:cds"/>
    <property type="gene ID" value="G9360"/>
</dbReference>
<dbReference type="AlphaFoldDB" id="A0A8W8P1S5"/>
<evidence type="ECO:0000256" key="1">
    <source>
        <dbReference type="PROSITE-ProRule" id="PRU00024"/>
    </source>
</evidence>